<name>Q5JCW3_ORYSJ</name>
<feature type="region of interest" description="Disordered" evidence="1">
    <location>
        <begin position="44"/>
        <end position="106"/>
    </location>
</feature>
<dbReference type="Proteomes" id="UP000000763">
    <property type="component" value="Chromosome 1"/>
</dbReference>
<accession>Q5JCW3</accession>
<evidence type="ECO:0000313" key="3">
    <source>
        <dbReference type="Proteomes" id="UP000000763"/>
    </source>
</evidence>
<dbReference type="EMBL" id="AP007204">
    <property type="protein sequence ID" value="BAD88388.1"/>
    <property type="molecule type" value="Genomic_DNA"/>
</dbReference>
<organism evidence="2 3">
    <name type="scientific">Oryza sativa subsp. japonica</name>
    <name type="common">Rice</name>
    <dbReference type="NCBI Taxonomy" id="39947"/>
    <lineage>
        <taxon>Eukaryota</taxon>
        <taxon>Viridiplantae</taxon>
        <taxon>Streptophyta</taxon>
        <taxon>Embryophyta</taxon>
        <taxon>Tracheophyta</taxon>
        <taxon>Spermatophyta</taxon>
        <taxon>Magnoliopsida</taxon>
        <taxon>Liliopsida</taxon>
        <taxon>Poales</taxon>
        <taxon>Poaceae</taxon>
        <taxon>BOP clade</taxon>
        <taxon>Oryzoideae</taxon>
        <taxon>Oryzeae</taxon>
        <taxon>Oryzinae</taxon>
        <taxon>Oryza</taxon>
        <taxon>Oryza sativa</taxon>
    </lineage>
</organism>
<gene>
    <name evidence="2" type="primary">OSJNBa0008D05.7</name>
</gene>
<dbReference type="AlphaFoldDB" id="Q5JCW3"/>
<reference evidence="3" key="2">
    <citation type="journal article" date="2008" name="Nucleic Acids Res.">
        <title>The rice annotation project database (RAP-DB): 2008 update.</title>
        <authorList>
            <consortium name="The rice annotation project (RAP)"/>
        </authorList>
    </citation>
    <scope>GENOME REANNOTATION</scope>
    <source>
        <strain evidence="3">cv. Nipponbare</strain>
    </source>
</reference>
<feature type="compositionally biased region" description="Gly residues" evidence="1">
    <location>
        <begin position="65"/>
        <end position="77"/>
    </location>
</feature>
<evidence type="ECO:0000256" key="1">
    <source>
        <dbReference type="SAM" id="MobiDB-lite"/>
    </source>
</evidence>
<feature type="compositionally biased region" description="Basic and acidic residues" evidence="1">
    <location>
        <begin position="51"/>
        <end position="63"/>
    </location>
</feature>
<sequence>MHGVCTGIDAVVVVAAGPWRSSSGEWRGKITHLLICGEAVAARAGRRSRHGATEQEDGRKEDPVIGGGGEGLTGGDGAPRSTWGEAEVGGANRTRSTNWNGSHGGAEDVRASALVTGDGHSGPSDPLLISLPKFKNEGLVRLGAAVVFLHSLPSPEPSSTPATIAHPLELRIQPSGLSLGGAAVSGLGLSGAMASGDDRATSRG</sequence>
<protein>
    <submittedName>
        <fullName evidence="2">Uncharacterized protein</fullName>
    </submittedName>
</protein>
<evidence type="ECO:0000313" key="2">
    <source>
        <dbReference type="EMBL" id="BAD88388.1"/>
    </source>
</evidence>
<reference evidence="3" key="1">
    <citation type="journal article" date="2005" name="Nature">
        <title>The map-based sequence of the rice genome.</title>
        <authorList>
            <consortium name="International rice genome sequencing project (IRGSP)"/>
            <person name="Matsumoto T."/>
            <person name="Wu J."/>
            <person name="Kanamori H."/>
            <person name="Katayose Y."/>
            <person name="Fujisawa M."/>
            <person name="Namiki N."/>
            <person name="Mizuno H."/>
            <person name="Yamamoto K."/>
            <person name="Antonio B.A."/>
            <person name="Baba T."/>
            <person name="Sakata K."/>
            <person name="Nagamura Y."/>
            <person name="Aoki H."/>
            <person name="Arikawa K."/>
            <person name="Arita K."/>
            <person name="Bito T."/>
            <person name="Chiden Y."/>
            <person name="Fujitsuka N."/>
            <person name="Fukunaka R."/>
            <person name="Hamada M."/>
            <person name="Harada C."/>
            <person name="Hayashi A."/>
            <person name="Hijishita S."/>
            <person name="Honda M."/>
            <person name="Hosokawa S."/>
            <person name="Ichikawa Y."/>
            <person name="Idonuma A."/>
            <person name="Iijima M."/>
            <person name="Ikeda M."/>
            <person name="Ikeno M."/>
            <person name="Ito K."/>
            <person name="Ito S."/>
            <person name="Ito T."/>
            <person name="Ito Y."/>
            <person name="Ito Y."/>
            <person name="Iwabuchi A."/>
            <person name="Kamiya K."/>
            <person name="Karasawa W."/>
            <person name="Kurita K."/>
            <person name="Katagiri S."/>
            <person name="Kikuta A."/>
            <person name="Kobayashi H."/>
            <person name="Kobayashi N."/>
            <person name="Machita K."/>
            <person name="Maehara T."/>
            <person name="Masukawa M."/>
            <person name="Mizubayashi T."/>
            <person name="Mukai Y."/>
            <person name="Nagasaki H."/>
            <person name="Nagata Y."/>
            <person name="Naito S."/>
            <person name="Nakashima M."/>
            <person name="Nakama Y."/>
            <person name="Nakamichi Y."/>
            <person name="Nakamura M."/>
            <person name="Meguro A."/>
            <person name="Negishi M."/>
            <person name="Ohta I."/>
            <person name="Ohta T."/>
            <person name="Okamoto M."/>
            <person name="Ono N."/>
            <person name="Saji S."/>
            <person name="Sakaguchi M."/>
            <person name="Sakai K."/>
            <person name="Shibata M."/>
            <person name="Shimokawa T."/>
            <person name="Song J."/>
            <person name="Takazaki Y."/>
            <person name="Terasawa K."/>
            <person name="Tsugane M."/>
            <person name="Tsuji K."/>
            <person name="Ueda S."/>
            <person name="Waki K."/>
            <person name="Yamagata H."/>
            <person name="Yamamoto M."/>
            <person name="Yamamoto S."/>
            <person name="Yamane H."/>
            <person name="Yoshiki S."/>
            <person name="Yoshihara R."/>
            <person name="Yukawa K."/>
            <person name="Zhong H."/>
            <person name="Yano M."/>
            <person name="Yuan Q."/>
            <person name="Ouyang S."/>
            <person name="Liu J."/>
            <person name="Jones K.M."/>
            <person name="Gansberger K."/>
            <person name="Moffat K."/>
            <person name="Hill J."/>
            <person name="Bera J."/>
            <person name="Fadrosh D."/>
            <person name="Jin S."/>
            <person name="Johri S."/>
            <person name="Kim M."/>
            <person name="Overton L."/>
            <person name="Reardon M."/>
            <person name="Tsitrin T."/>
            <person name="Vuong H."/>
            <person name="Weaver B."/>
            <person name="Ciecko A."/>
            <person name="Tallon L."/>
            <person name="Jackson J."/>
            <person name="Pai G."/>
            <person name="Aken S.V."/>
            <person name="Utterback T."/>
            <person name="Reidmuller S."/>
            <person name="Feldblyum T."/>
            <person name="Hsiao J."/>
            <person name="Zismann V."/>
            <person name="Iobst S."/>
            <person name="de Vazeille A.R."/>
            <person name="Buell C.R."/>
            <person name="Ying K."/>
            <person name="Li Y."/>
            <person name="Lu T."/>
            <person name="Huang Y."/>
            <person name="Zhao Q."/>
            <person name="Feng Q."/>
            <person name="Zhang L."/>
            <person name="Zhu J."/>
            <person name="Weng Q."/>
            <person name="Mu J."/>
            <person name="Lu Y."/>
            <person name="Fan D."/>
            <person name="Liu Y."/>
            <person name="Guan J."/>
            <person name="Zhang Y."/>
            <person name="Yu S."/>
            <person name="Liu X."/>
            <person name="Zhang Y."/>
            <person name="Hong G."/>
            <person name="Han B."/>
            <person name="Choisne N."/>
            <person name="Demange N."/>
            <person name="Orjeda G."/>
            <person name="Samain S."/>
            <person name="Cattolico L."/>
            <person name="Pelletier E."/>
            <person name="Couloux A."/>
            <person name="Segurens B."/>
            <person name="Wincker P."/>
            <person name="D'Hont A."/>
            <person name="Scarpelli C."/>
            <person name="Weissenbach J."/>
            <person name="Salanoubat M."/>
            <person name="Quetier F."/>
            <person name="Yu Y."/>
            <person name="Kim H.R."/>
            <person name="Rambo T."/>
            <person name="Currie J."/>
            <person name="Collura K."/>
            <person name="Luo M."/>
            <person name="Yang T."/>
            <person name="Ammiraju J.S.S."/>
            <person name="Engler F."/>
            <person name="Soderlund C."/>
            <person name="Wing R.A."/>
            <person name="Palmer L.E."/>
            <person name="de la Bastide M."/>
            <person name="Spiegel L."/>
            <person name="Nascimento L."/>
            <person name="Zutavern T."/>
            <person name="O'Shaughnessy A."/>
            <person name="Dike S."/>
            <person name="Dedhia N."/>
            <person name="Preston R."/>
            <person name="Balija V."/>
            <person name="McCombie W.R."/>
            <person name="Chow T."/>
            <person name="Chen H."/>
            <person name="Chung M."/>
            <person name="Chen C."/>
            <person name="Shaw J."/>
            <person name="Wu H."/>
            <person name="Hsiao K."/>
            <person name="Chao Y."/>
            <person name="Chu M."/>
            <person name="Cheng C."/>
            <person name="Hour A."/>
            <person name="Lee P."/>
            <person name="Lin S."/>
            <person name="Lin Y."/>
            <person name="Liou J."/>
            <person name="Liu S."/>
            <person name="Hsing Y."/>
            <person name="Raghuvanshi S."/>
            <person name="Mohanty A."/>
            <person name="Bharti A.K."/>
            <person name="Gaur A."/>
            <person name="Gupta V."/>
            <person name="Kumar D."/>
            <person name="Ravi V."/>
            <person name="Vij S."/>
            <person name="Kapur A."/>
            <person name="Khurana P."/>
            <person name="Khurana P."/>
            <person name="Khurana J.P."/>
            <person name="Tyagi A.K."/>
            <person name="Gaikwad K."/>
            <person name="Singh A."/>
            <person name="Dalal V."/>
            <person name="Srivastava S."/>
            <person name="Dixit A."/>
            <person name="Pal A.K."/>
            <person name="Ghazi I.A."/>
            <person name="Yadav M."/>
            <person name="Pandit A."/>
            <person name="Bhargava A."/>
            <person name="Sureshbabu K."/>
            <person name="Batra K."/>
            <person name="Sharma T.R."/>
            <person name="Mohapatra T."/>
            <person name="Singh N.K."/>
            <person name="Messing J."/>
            <person name="Nelson A.B."/>
            <person name="Fuks G."/>
            <person name="Kavchok S."/>
            <person name="Keizer G."/>
            <person name="Linton E."/>
            <person name="Llaca V."/>
            <person name="Song R."/>
            <person name="Tanyolac B."/>
            <person name="Young S."/>
            <person name="Ho-Il K."/>
            <person name="Hahn J.H."/>
            <person name="Sangsakoo G."/>
            <person name="Vanavichit A."/>
            <person name="de Mattos Luiz.A.T."/>
            <person name="Zimmer P.D."/>
            <person name="Malone G."/>
            <person name="Dellagostin O."/>
            <person name="de Oliveira A.C."/>
            <person name="Bevan M."/>
            <person name="Bancroft I."/>
            <person name="Minx P."/>
            <person name="Cordum H."/>
            <person name="Wilson R."/>
            <person name="Cheng Z."/>
            <person name="Jin W."/>
            <person name="Jiang J."/>
            <person name="Leong S.A."/>
            <person name="Iwama H."/>
            <person name="Gojobori T."/>
            <person name="Itoh T."/>
            <person name="Niimura Y."/>
            <person name="Fujii Y."/>
            <person name="Habara T."/>
            <person name="Sakai H."/>
            <person name="Sato Y."/>
            <person name="Wilson G."/>
            <person name="Kumar K."/>
            <person name="McCouch S."/>
            <person name="Juretic N."/>
            <person name="Hoen D."/>
            <person name="Wright S."/>
            <person name="Bruskiewich R."/>
            <person name="Bureau T."/>
            <person name="Miyao A."/>
            <person name="Hirochika H."/>
            <person name="Nishikawa T."/>
            <person name="Kadowaki K."/>
            <person name="Sugiura M."/>
            <person name="Burr B."/>
            <person name="Sasaki T."/>
        </authorList>
    </citation>
    <scope>NUCLEOTIDE SEQUENCE [LARGE SCALE GENOMIC DNA]</scope>
    <source>
        <strain evidence="3">cv. Nipponbare</strain>
    </source>
</reference>
<proteinExistence type="predicted"/>